<sequence length="94" mass="10188">MEAGSCAFAMTRALNSLFSSFQRQAVRKLFGELDQGTAEDLTTLLAGGTAAVINDWLIDGDDPIDPEELTDRLLRLVLVLAGSQHVRVEGGRVR</sequence>
<gene>
    <name evidence="1" type="ORF">BBK14_32180</name>
</gene>
<dbReference type="EMBL" id="MAXA01000054">
    <property type="protein sequence ID" value="OHV41458.1"/>
    <property type="molecule type" value="Genomic_DNA"/>
</dbReference>
<keyword evidence="2" id="KW-1185">Reference proteome</keyword>
<reference evidence="2" key="1">
    <citation type="submission" date="2016-07" db="EMBL/GenBank/DDBJ databases">
        <title>Frankia sp. NRRL B-16219 Genome sequencing.</title>
        <authorList>
            <person name="Ghodhbane-Gtari F."/>
            <person name="Swanson E."/>
            <person name="Gueddou A."/>
            <person name="Louati M."/>
            <person name="Nouioui I."/>
            <person name="Hezbri K."/>
            <person name="Abebe-Akele F."/>
            <person name="Simpson S."/>
            <person name="Morris K."/>
            <person name="Thomas K."/>
            <person name="Gtari M."/>
            <person name="Tisa L.S."/>
        </authorList>
    </citation>
    <scope>NUCLEOTIDE SEQUENCE [LARGE SCALE GENOMIC DNA]</scope>
    <source>
        <strain evidence="2">NRRL B-16219</strain>
    </source>
</reference>
<evidence type="ECO:0000313" key="2">
    <source>
        <dbReference type="Proteomes" id="UP000179769"/>
    </source>
</evidence>
<dbReference type="AlphaFoldDB" id="A0A1S1R3C5"/>
<evidence type="ECO:0000313" key="1">
    <source>
        <dbReference type="EMBL" id="OHV41458.1"/>
    </source>
</evidence>
<name>A0A1S1R3C5_9ACTN</name>
<organism evidence="1 2">
    <name type="scientific">Parafrankia soli</name>
    <dbReference type="NCBI Taxonomy" id="2599596"/>
    <lineage>
        <taxon>Bacteria</taxon>
        <taxon>Bacillati</taxon>
        <taxon>Actinomycetota</taxon>
        <taxon>Actinomycetes</taxon>
        <taxon>Frankiales</taxon>
        <taxon>Frankiaceae</taxon>
        <taxon>Parafrankia</taxon>
    </lineage>
</organism>
<comment type="caution">
    <text evidence="1">The sequence shown here is derived from an EMBL/GenBank/DDBJ whole genome shotgun (WGS) entry which is preliminary data.</text>
</comment>
<protein>
    <recommendedName>
        <fullName evidence="3">Transcriptional regulator TetR C-terminal Proteobacteria type domain-containing protein</fullName>
    </recommendedName>
</protein>
<evidence type="ECO:0008006" key="3">
    <source>
        <dbReference type="Google" id="ProtNLM"/>
    </source>
</evidence>
<accession>A0A1S1R3C5</accession>
<proteinExistence type="predicted"/>
<dbReference type="Proteomes" id="UP000179769">
    <property type="component" value="Unassembled WGS sequence"/>
</dbReference>